<gene>
    <name evidence="1" type="ORF">H0485_09675</name>
</gene>
<comment type="caution">
    <text evidence="1">The sequence shown here is derived from an EMBL/GenBank/DDBJ whole genome shotgun (WGS) entry which is preliminary data.</text>
</comment>
<name>A0ABS8CLI9_9RHOB</name>
<evidence type="ECO:0008006" key="3">
    <source>
        <dbReference type="Google" id="ProtNLM"/>
    </source>
</evidence>
<proteinExistence type="predicted"/>
<dbReference type="RefSeq" id="WP_226935167.1">
    <property type="nucleotide sequence ID" value="NZ_JACDXX010000007.1"/>
</dbReference>
<sequence length="96" mass="10027">MNHIVSYDLPAAGGPAADATLYAFLQGQRGQPVCLCAPPDFRLSSGLLQLLLVAAADWQARGLAFTIEGVSAEQSALLDLTGLTAFLPRQEAAICP</sequence>
<reference evidence="1 2" key="1">
    <citation type="submission" date="2020-07" db="EMBL/GenBank/DDBJ databases">
        <title>Pseudogemmobacter sp. nov., isolated from poultry manure in Taiwan.</title>
        <authorList>
            <person name="Lin S.-Y."/>
            <person name="Tang Y.-S."/>
            <person name="Young C.-C."/>
        </authorList>
    </citation>
    <scope>NUCLEOTIDE SEQUENCE [LARGE SCALE GENOMIC DNA]</scope>
    <source>
        <strain evidence="1 2">CC-YST710</strain>
    </source>
</reference>
<organism evidence="1 2">
    <name type="scientific">Pseudogemmobacter faecipullorum</name>
    <dbReference type="NCBI Taxonomy" id="2755041"/>
    <lineage>
        <taxon>Bacteria</taxon>
        <taxon>Pseudomonadati</taxon>
        <taxon>Pseudomonadota</taxon>
        <taxon>Alphaproteobacteria</taxon>
        <taxon>Rhodobacterales</taxon>
        <taxon>Paracoccaceae</taxon>
        <taxon>Pseudogemmobacter</taxon>
    </lineage>
</organism>
<accession>A0ABS8CLI9</accession>
<evidence type="ECO:0000313" key="2">
    <source>
        <dbReference type="Proteomes" id="UP001198571"/>
    </source>
</evidence>
<evidence type="ECO:0000313" key="1">
    <source>
        <dbReference type="EMBL" id="MCB5410266.1"/>
    </source>
</evidence>
<dbReference type="Proteomes" id="UP001198571">
    <property type="component" value="Unassembled WGS sequence"/>
</dbReference>
<protein>
    <recommendedName>
        <fullName evidence="3">STAS domain-containing protein</fullName>
    </recommendedName>
</protein>
<keyword evidence="2" id="KW-1185">Reference proteome</keyword>
<dbReference type="EMBL" id="JACDXX010000007">
    <property type="protein sequence ID" value="MCB5410266.1"/>
    <property type="molecule type" value="Genomic_DNA"/>
</dbReference>